<evidence type="ECO:0000259" key="3">
    <source>
        <dbReference type="Pfam" id="PF08401"/>
    </source>
</evidence>
<feature type="domain" description="Polyvalent protein metallopeptidase" evidence="4">
    <location>
        <begin position="196"/>
        <end position="287"/>
    </location>
</feature>
<dbReference type="GO" id="GO:0003697">
    <property type="term" value="F:single-stranded DNA binding"/>
    <property type="evidence" value="ECO:0007669"/>
    <property type="project" value="InterPro"/>
</dbReference>
<dbReference type="GO" id="GO:0006298">
    <property type="term" value="P:mismatch repair"/>
    <property type="evidence" value="ECO:0007669"/>
    <property type="project" value="InterPro"/>
</dbReference>
<sequence>METEYIKKTGLERQKEVLIEALERAAKENGLFLNTNYKQQPHFYNKELQITPVNSLMMAMHSDNGNFKSNAYTTFQNLQANNAAIRRGQKGVPFIWSNLNEYVEIANPENKITKDSFNKLSEEDKGRYRVNPKENVFTLFNLDQTTLPFVHKDSYKTHINDTGQTAPHDEKELRIDINKYIQKMRENLLPIRRDGIGVAHYDANRDLIHIPAQKEFDTYPEYVQAVTREIVRATGVPQRLNREGTMSSDKEKQAREGLVEDLVSAHKLLEFGLPSKLKKTTIENVPSIIKHIKETPNYTENLFRDINRAVGMMKKAEKGEKIKVNERETVELLNVNSQEQAQRNTQENQVSKAVSFEQITILKDDNEKWTLVARPNEQKPFAIHPSKQDISMYFDSLKNPNKEEGVSIRTELAQKYYGLSLQHPELKVDIFNTGATQENIEKIDRVNVFRTKDQKNMIIAYVDGKALQPIELNKSLYQRFWLTDNRSAYKVALAASLYAETLNNIKKEGTKQAQEVEQTATKEQSKQSEVSHDTAEKNIPPIMEQYKALKKNYSDALLLFRKGNYYIAYSDDAVTLSKKLDLEIKTEKNHYENEKTPLRSASFPASSLDGNLPKLIRSGSRVAICTPNEEEQKIPKPSRQDPPKEQEQKESIVSRPSMHR</sequence>
<dbReference type="Pfam" id="PF01624">
    <property type="entry name" value="MutS_I"/>
    <property type="match status" value="1"/>
</dbReference>
<comment type="caution">
    <text evidence="5">The sequence shown here is derived from an EMBL/GenBank/DDBJ whole genome shotgun (WGS) entry which is preliminary data.</text>
</comment>
<dbReference type="RefSeq" id="WP_195601186.1">
    <property type="nucleotide sequence ID" value="NZ_JADNKL010000035.1"/>
</dbReference>
<feature type="domain" description="DNA mismatch repair protein MutS-like N-terminal" evidence="2">
    <location>
        <begin position="541"/>
        <end position="633"/>
    </location>
</feature>
<dbReference type="GO" id="GO:0030983">
    <property type="term" value="F:mismatched DNA binding"/>
    <property type="evidence" value="ECO:0007669"/>
    <property type="project" value="InterPro"/>
</dbReference>
<evidence type="ECO:0000313" key="6">
    <source>
        <dbReference type="Proteomes" id="UP001217776"/>
    </source>
</evidence>
<proteinExistence type="predicted"/>
<protein>
    <submittedName>
        <fullName evidence="5">Zincin-like metallopeptidase domain-containing protein</fullName>
    </submittedName>
</protein>
<dbReference type="SUPFAM" id="SSF55271">
    <property type="entry name" value="DNA repair protein MutS, domain I"/>
    <property type="match status" value="1"/>
</dbReference>
<dbReference type="EMBL" id="JAQNVG010000019">
    <property type="protein sequence ID" value="MDC2236688.1"/>
    <property type="molecule type" value="Genomic_DNA"/>
</dbReference>
<dbReference type="InterPro" id="IPR016151">
    <property type="entry name" value="DNA_mismatch_repair_MutS_N"/>
</dbReference>
<accession>A0AAP3WEV7</accession>
<organism evidence="5 6">
    <name type="scientific">Bacteroides thetaiotaomicron</name>
    <dbReference type="NCBI Taxonomy" id="818"/>
    <lineage>
        <taxon>Bacteria</taxon>
        <taxon>Pseudomonadati</taxon>
        <taxon>Bacteroidota</taxon>
        <taxon>Bacteroidia</taxon>
        <taxon>Bacteroidales</taxon>
        <taxon>Bacteroidaceae</taxon>
        <taxon>Bacteroides</taxon>
    </lineage>
</organism>
<feature type="compositionally biased region" description="Basic and acidic residues" evidence="1">
    <location>
        <begin position="630"/>
        <end position="652"/>
    </location>
</feature>
<evidence type="ECO:0000256" key="1">
    <source>
        <dbReference type="SAM" id="MobiDB-lite"/>
    </source>
</evidence>
<dbReference type="GO" id="GO:0005524">
    <property type="term" value="F:ATP binding"/>
    <property type="evidence" value="ECO:0007669"/>
    <property type="project" value="InterPro"/>
</dbReference>
<dbReference type="Pfam" id="PF18818">
    <property type="entry name" value="MPTase-PolyVal"/>
    <property type="match status" value="1"/>
</dbReference>
<dbReference type="Pfam" id="PF08401">
    <property type="entry name" value="ArdcN"/>
    <property type="match status" value="1"/>
</dbReference>
<reference evidence="5" key="1">
    <citation type="submission" date="2022-10" db="EMBL/GenBank/DDBJ databases">
        <title>Human gut microbiome strain richness.</title>
        <authorList>
            <person name="Chen-Liaw A."/>
        </authorList>
    </citation>
    <scope>NUCLEOTIDE SEQUENCE</scope>
    <source>
        <strain evidence="5">1001283st1_A3_1001283B150304_161114</strain>
    </source>
</reference>
<name>A0AAP3WEV7_BACT4</name>
<dbReference type="InterPro" id="IPR007695">
    <property type="entry name" value="DNA_mismatch_repair_MutS-lik_N"/>
</dbReference>
<evidence type="ECO:0000259" key="2">
    <source>
        <dbReference type="Pfam" id="PF01624"/>
    </source>
</evidence>
<evidence type="ECO:0000313" key="5">
    <source>
        <dbReference type="EMBL" id="MDC2236688.1"/>
    </source>
</evidence>
<dbReference type="AlphaFoldDB" id="A0AAP3WEV7"/>
<dbReference type="InterPro" id="IPR041459">
    <property type="entry name" value="MPTase-PolyVal"/>
</dbReference>
<dbReference type="InterPro" id="IPR013610">
    <property type="entry name" value="ArdC_N"/>
</dbReference>
<evidence type="ECO:0000259" key="4">
    <source>
        <dbReference type="Pfam" id="PF18818"/>
    </source>
</evidence>
<dbReference type="Gene3D" id="3.40.1170.10">
    <property type="entry name" value="DNA repair protein MutS, domain I"/>
    <property type="match status" value="1"/>
</dbReference>
<feature type="domain" description="N-terminal" evidence="3">
    <location>
        <begin position="40"/>
        <end position="107"/>
    </location>
</feature>
<feature type="region of interest" description="Disordered" evidence="1">
    <location>
        <begin position="623"/>
        <end position="660"/>
    </location>
</feature>
<dbReference type="Proteomes" id="UP001217776">
    <property type="component" value="Unassembled WGS sequence"/>
</dbReference>
<gene>
    <name evidence="5" type="ORF">PO127_13145</name>
</gene>